<name>A0A934VPT6_9BACT</name>
<feature type="transmembrane region" description="Helical" evidence="7">
    <location>
        <begin position="497"/>
        <end position="515"/>
    </location>
</feature>
<dbReference type="PROSITE" id="PS00456">
    <property type="entry name" value="NA_SOLUT_SYMP_1"/>
    <property type="match status" value="1"/>
</dbReference>
<dbReference type="Pfam" id="PF00474">
    <property type="entry name" value="SSF"/>
    <property type="match status" value="2"/>
</dbReference>
<comment type="caution">
    <text evidence="8">The sequence shown here is derived from an EMBL/GenBank/DDBJ whole genome shotgun (WGS) entry which is preliminary data.</text>
</comment>
<evidence type="ECO:0000256" key="5">
    <source>
        <dbReference type="ARBA" id="ARBA00023136"/>
    </source>
</evidence>
<feature type="transmembrane region" description="Helical" evidence="7">
    <location>
        <begin position="460"/>
        <end position="482"/>
    </location>
</feature>
<sequence length="609" mass="65582">MSTIDILILVLGLILVIGFGIYKGKSSSGSEGYFLAGRGLPWWLIGFSLIAANISTEQFVGMSGSASDYLGMAIASYEWMAAITLVVVAFVFLPKFLSTGIYTVPEFLEYRYSSFARFVMALITMVTLVVVNISAVIYSGALLITTLYPSLDLLFAGVIIALLAAVYVAVGGLKACAWTDLVWGSALIVGGGVITYLAFTMLGQTPISELAYTADIAAAGLTDASSGSEKFFAINSDKLHMVLPRTDENIPWTALVVGLWIPNFFYWGLNQYITQRTLGSKSLAEGQKGIVFAAALKLIVPFVIVFPGIIAFNLFSGDMKEIAADDSKIQEAWVLYEELKDDPAASGTYTLFKYDRAFETAQPEKAAEIAAYNAKVESLAEAAGSSTSKETLLLYKYDSAFGLLLKRLLPEGSGLLGFVLLAITGAVISSLASMLNAASTIFSMDIYRKYFDKDATDQKLVTVGRVCVAVFVSIGCALTTVLTDPNFGGIFKFIQEFQGFISPGILGIFVFAFAVKKAPRNCGVAGLITSPVVYGALFFFASDVAFLDRMAITIFSVFLVLGVLTLMNPLKENFKLPNQAAISLESSKIAAILGWCVVFATIGLYIVFW</sequence>
<dbReference type="Proteomes" id="UP000617628">
    <property type="component" value="Unassembled WGS sequence"/>
</dbReference>
<dbReference type="PANTHER" id="PTHR11819:SF195">
    <property type="entry name" value="SODIUM_GLUCOSE COTRANSPORTER 4"/>
    <property type="match status" value="1"/>
</dbReference>
<feature type="transmembrane region" description="Helical" evidence="7">
    <location>
        <begin position="153"/>
        <end position="170"/>
    </location>
</feature>
<feature type="transmembrane region" description="Helical" evidence="7">
    <location>
        <begin position="34"/>
        <end position="54"/>
    </location>
</feature>
<feature type="transmembrane region" description="Helical" evidence="7">
    <location>
        <begin position="546"/>
        <end position="568"/>
    </location>
</feature>
<evidence type="ECO:0000256" key="3">
    <source>
        <dbReference type="ARBA" id="ARBA00022692"/>
    </source>
</evidence>
<dbReference type="NCBIfam" id="TIGR00813">
    <property type="entry name" value="sss"/>
    <property type="match status" value="1"/>
</dbReference>
<protein>
    <submittedName>
        <fullName evidence="8">Sodium/solute symporter</fullName>
    </submittedName>
</protein>
<gene>
    <name evidence="8" type="ORF">JIN87_03275</name>
</gene>
<proteinExistence type="inferred from homology"/>
<keyword evidence="9" id="KW-1185">Reference proteome</keyword>
<organism evidence="8 9">
    <name type="scientific">Pelagicoccus mobilis</name>
    <dbReference type="NCBI Taxonomy" id="415221"/>
    <lineage>
        <taxon>Bacteria</taxon>
        <taxon>Pseudomonadati</taxon>
        <taxon>Verrucomicrobiota</taxon>
        <taxon>Opitutia</taxon>
        <taxon>Puniceicoccales</taxon>
        <taxon>Pelagicoccaceae</taxon>
        <taxon>Pelagicoccus</taxon>
    </lineage>
</organism>
<evidence type="ECO:0000256" key="2">
    <source>
        <dbReference type="ARBA" id="ARBA00006434"/>
    </source>
</evidence>
<evidence type="ECO:0000313" key="9">
    <source>
        <dbReference type="Proteomes" id="UP000617628"/>
    </source>
</evidence>
<dbReference type="AlphaFoldDB" id="A0A934VPT6"/>
<dbReference type="Gene3D" id="1.20.1730.10">
    <property type="entry name" value="Sodium/glucose cotransporter"/>
    <property type="match status" value="1"/>
</dbReference>
<dbReference type="EMBL" id="JAENIL010000004">
    <property type="protein sequence ID" value="MBK1875873.1"/>
    <property type="molecule type" value="Genomic_DNA"/>
</dbReference>
<feature type="transmembrane region" description="Helical" evidence="7">
    <location>
        <begin position="250"/>
        <end position="269"/>
    </location>
</feature>
<feature type="transmembrane region" description="Helical" evidence="7">
    <location>
        <begin position="74"/>
        <end position="97"/>
    </location>
</feature>
<feature type="transmembrane region" description="Helical" evidence="7">
    <location>
        <begin position="182"/>
        <end position="202"/>
    </location>
</feature>
<feature type="transmembrane region" description="Helical" evidence="7">
    <location>
        <begin position="589"/>
        <end position="608"/>
    </location>
</feature>
<evidence type="ECO:0000313" key="8">
    <source>
        <dbReference type="EMBL" id="MBK1875873.1"/>
    </source>
</evidence>
<dbReference type="PROSITE" id="PS50283">
    <property type="entry name" value="NA_SOLUT_SYMP_3"/>
    <property type="match status" value="1"/>
</dbReference>
<evidence type="ECO:0000256" key="6">
    <source>
        <dbReference type="RuleBase" id="RU362091"/>
    </source>
</evidence>
<dbReference type="GO" id="GO:0005412">
    <property type="term" value="F:D-glucose:sodium symporter activity"/>
    <property type="evidence" value="ECO:0007669"/>
    <property type="project" value="TreeGrafter"/>
</dbReference>
<keyword evidence="5 7" id="KW-0472">Membrane</keyword>
<evidence type="ECO:0000256" key="1">
    <source>
        <dbReference type="ARBA" id="ARBA00004141"/>
    </source>
</evidence>
<accession>A0A934VPT6</accession>
<keyword evidence="3 7" id="KW-0812">Transmembrane</keyword>
<feature type="transmembrane region" description="Helical" evidence="7">
    <location>
        <begin position="6"/>
        <end position="22"/>
    </location>
</feature>
<reference evidence="8" key="1">
    <citation type="submission" date="2021-01" db="EMBL/GenBank/DDBJ databases">
        <title>Modified the classification status of verrucomicrobia.</title>
        <authorList>
            <person name="Feng X."/>
        </authorList>
    </citation>
    <scope>NUCLEOTIDE SEQUENCE</scope>
    <source>
        <strain evidence="8">KCTC 13126</strain>
    </source>
</reference>
<feature type="transmembrane region" description="Helical" evidence="7">
    <location>
        <begin position="290"/>
        <end position="315"/>
    </location>
</feature>
<evidence type="ECO:0000256" key="7">
    <source>
        <dbReference type="SAM" id="Phobius"/>
    </source>
</evidence>
<dbReference type="RefSeq" id="WP_200354088.1">
    <property type="nucleotide sequence ID" value="NZ_JAENIL010000004.1"/>
</dbReference>
<dbReference type="InterPro" id="IPR018212">
    <property type="entry name" value="Na/solute_symporter_CS"/>
</dbReference>
<dbReference type="GO" id="GO:0005886">
    <property type="term" value="C:plasma membrane"/>
    <property type="evidence" value="ECO:0007669"/>
    <property type="project" value="TreeGrafter"/>
</dbReference>
<feature type="transmembrane region" description="Helical" evidence="7">
    <location>
        <begin position="522"/>
        <end position="540"/>
    </location>
</feature>
<keyword evidence="4 7" id="KW-1133">Transmembrane helix</keyword>
<dbReference type="PANTHER" id="PTHR11819">
    <property type="entry name" value="SOLUTE CARRIER FAMILY 5"/>
    <property type="match status" value="1"/>
</dbReference>
<feature type="transmembrane region" description="Helical" evidence="7">
    <location>
        <begin position="415"/>
        <end position="439"/>
    </location>
</feature>
<dbReference type="InterPro" id="IPR001734">
    <property type="entry name" value="Na/solute_symporter"/>
</dbReference>
<evidence type="ECO:0000256" key="4">
    <source>
        <dbReference type="ARBA" id="ARBA00022989"/>
    </source>
</evidence>
<dbReference type="InterPro" id="IPR038377">
    <property type="entry name" value="Na/Glc_symporter_sf"/>
</dbReference>
<comment type="subcellular location">
    <subcellularLocation>
        <location evidence="1">Membrane</location>
        <topology evidence="1">Multi-pass membrane protein</topology>
    </subcellularLocation>
</comment>
<feature type="transmembrane region" description="Helical" evidence="7">
    <location>
        <begin position="118"/>
        <end position="141"/>
    </location>
</feature>
<comment type="similarity">
    <text evidence="2 6">Belongs to the sodium:solute symporter (SSF) (TC 2.A.21) family.</text>
</comment>